<name>A0ABV4WLB1_9CYAN</name>
<dbReference type="RefSeq" id="WP_413278140.1">
    <property type="nucleotide sequence ID" value="NZ_JBHFNT010000119.1"/>
</dbReference>
<sequence length="83" mass="9470">MKAYEFPAKVTDEGKLELPDTILKNLTPNQQVRIIILVNELVDTEEDDEEKEAADWARLGTAQLFAGYSDEDVKSIIKRNFID</sequence>
<organism evidence="1 2">
    <name type="scientific">Floridaenema evergladense BLCC-F167</name>
    <dbReference type="NCBI Taxonomy" id="3153639"/>
    <lineage>
        <taxon>Bacteria</taxon>
        <taxon>Bacillati</taxon>
        <taxon>Cyanobacteriota</taxon>
        <taxon>Cyanophyceae</taxon>
        <taxon>Oscillatoriophycideae</taxon>
        <taxon>Aerosakkonematales</taxon>
        <taxon>Aerosakkonemataceae</taxon>
        <taxon>Floridanema</taxon>
        <taxon>Floridanema evergladense</taxon>
    </lineage>
</organism>
<proteinExistence type="predicted"/>
<protein>
    <recommendedName>
        <fullName evidence="3">Addiction module component</fullName>
    </recommendedName>
</protein>
<evidence type="ECO:0000313" key="2">
    <source>
        <dbReference type="Proteomes" id="UP001576780"/>
    </source>
</evidence>
<comment type="caution">
    <text evidence="1">The sequence shown here is derived from an EMBL/GenBank/DDBJ whole genome shotgun (WGS) entry which is preliminary data.</text>
</comment>
<gene>
    <name evidence="1" type="ORF">ACE1CA_14485</name>
</gene>
<accession>A0ABV4WLB1</accession>
<dbReference type="Proteomes" id="UP001576780">
    <property type="component" value="Unassembled WGS sequence"/>
</dbReference>
<evidence type="ECO:0008006" key="3">
    <source>
        <dbReference type="Google" id="ProtNLM"/>
    </source>
</evidence>
<keyword evidence="2" id="KW-1185">Reference proteome</keyword>
<reference evidence="1 2" key="1">
    <citation type="submission" date="2024-09" db="EMBL/GenBank/DDBJ databases">
        <title>Floridaenema gen nov. (Aerosakkonemataceae, Aerosakkonematales ord. nov., Cyanobacteria) from benthic tropical and subtropical fresh waters, with the description of four new species.</title>
        <authorList>
            <person name="Moretto J.A."/>
            <person name="Berthold D.E."/>
            <person name="Lefler F.W."/>
            <person name="Huang I.-S."/>
            <person name="Laughinghouse H. IV."/>
        </authorList>
    </citation>
    <scope>NUCLEOTIDE SEQUENCE [LARGE SCALE GENOMIC DNA]</scope>
    <source>
        <strain evidence="1 2">BLCC-F167</strain>
    </source>
</reference>
<dbReference type="EMBL" id="JBHFNT010000119">
    <property type="protein sequence ID" value="MFB2835736.1"/>
    <property type="molecule type" value="Genomic_DNA"/>
</dbReference>
<evidence type="ECO:0000313" key="1">
    <source>
        <dbReference type="EMBL" id="MFB2835736.1"/>
    </source>
</evidence>